<gene>
    <name evidence="6" type="ORF">CC85DRAFT_283523</name>
</gene>
<dbReference type="PANTHER" id="PTHR31069:SF32">
    <property type="entry name" value="ARGININE METABOLISM REGULATION PROTEIN II"/>
    <property type="match status" value="1"/>
</dbReference>
<name>A0A0J0XU51_9TREE</name>
<evidence type="ECO:0000256" key="4">
    <source>
        <dbReference type="ARBA" id="ARBA00023242"/>
    </source>
</evidence>
<keyword evidence="1" id="KW-0805">Transcription regulation</keyword>
<dbReference type="InterPro" id="IPR001138">
    <property type="entry name" value="Zn2Cys6_DnaBD"/>
</dbReference>
<dbReference type="GO" id="GO:0008270">
    <property type="term" value="F:zinc ion binding"/>
    <property type="evidence" value="ECO:0007669"/>
    <property type="project" value="InterPro"/>
</dbReference>
<dbReference type="InterPro" id="IPR050675">
    <property type="entry name" value="OAF3"/>
</dbReference>
<dbReference type="AlphaFoldDB" id="A0A0J0XU51"/>
<dbReference type="GO" id="GO:0000981">
    <property type="term" value="F:DNA-binding transcription factor activity, RNA polymerase II-specific"/>
    <property type="evidence" value="ECO:0007669"/>
    <property type="project" value="InterPro"/>
</dbReference>
<evidence type="ECO:0000256" key="1">
    <source>
        <dbReference type="ARBA" id="ARBA00023015"/>
    </source>
</evidence>
<accession>A0A0J0XU51</accession>
<proteinExistence type="predicted"/>
<keyword evidence="2" id="KW-0238">DNA-binding</keyword>
<evidence type="ECO:0000256" key="2">
    <source>
        <dbReference type="ARBA" id="ARBA00023125"/>
    </source>
</evidence>
<dbReference type="OrthoDB" id="2564140at2759"/>
<dbReference type="PROSITE" id="PS00463">
    <property type="entry name" value="ZN2_CY6_FUNGAL_1"/>
    <property type="match status" value="1"/>
</dbReference>
<reference evidence="6 7" key="1">
    <citation type="submission" date="2015-03" db="EMBL/GenBank/DDBJ databases">
        <title>Genomics and transcriptomics of the oil-accumulating basidiomycete yeast T. oleaginosus allow insights into substrate utilization and the diverse evolutionary trajectories of mating systems in fungi.</title>
        <authorList>
            <consortium name="DOE Joint Genome Institute"/>
            <person name="Kourist R."/>
            <person name="Kracht O."/>
            <person name="Bracharz F."/>
            <person name="Lipzen A."/>
            <person name="Nolan M."/>
            <person name="Ohm R."/>
            <person name="Grigoriev I."/>
            <person name="Sun S."/>
            <person name="Heitman J."/>
            <person name="Bruck T."/>
            <person name="Nowrousian M."/>
        </authorList>
    </citation>
    <scope>NUCLEOTIDE SEQUENCE [LARGE SCALE GENOMIC DNA]</scope>
    <source>
        <strain evidence="6 7">IBC0246</strain>
    </source>
</reference>
<evidence type="ECO:0000259" key="5">
    <source>
        <dbReference type="PROSITE" id="PS50048"/>
    </source>
</evidence>
<evidence type="ECO:0000313" key="7">
    <source>
        <dbReference type="Proteomes" id="UP000053611"/>
    </source>
</evidence>
<dbReference type="EMBL" id="KQ087186">
    <property type="protein sequence ID" value="KLT44590.1"/>
    <property type="molecule type" value="Genomic_DNA"/>
</dbReference>
<protein>
    <recommendedName>
        <fullName evidence="5">Zn(2)-C6 fungal-type domain-containing protein</fullName>
    </recommendedName>
</protein>
<organism evidence="6 7">
    <name type="scientific">Cutaneotrichosporon oleaginosum</name>
    <dbReference type="NCBI Taxonomy" id="879819"/>
    <lineage>
        <taxon>Eukaryota</taxon>
        <taxon>Fungi</taxon>
        <taxon>Dikarya</taxon>
        <taxon>Basidiomycota</taxon>
        <taxon>Agaricomycotina</taxon>
        <taxon>Tremellomycetes</taxon>
        <taxon>Trichosporonales</taxon>
        <taxon>Trichosporonaceae</taxon>
        <taxon>Cutaneotrichosporon</taxon>
    </lineage>
</organism>
<dbReference type="Pfam" id="PF00172">
    <property type="entry name" value="Zn_clus"/>
    <property type="match status" value="1"/>
</dbReference>
<dbReference type="Proteomes" id="UP000053611">
    <property type="component" value="Unassembled WGS sequence"/>
</dbReference>
<dbReference type="PROSITE" id="PS50048">
    <property type="entry name" value="ZN2_CY6_FUNGAL_2"/>
    <property type="match status" value="1"/>
</dbReference>
<keyword evidence="3" id="KW-0804">Transcription</keyword>
<dbReference type="InterPro" id="IPR036864">
    <property type="entry name" value="Zn2-C6_fun-type_DNA-bd_sf"/>
</dbReference>
<evidence type="ECO:0000313" key="6">
    <source>
        <dbReference type="EMBL" id="KLT44590.1"/>
    </source>
</evidence>
<sequence length="144" mass="16149">MDAGPSDPNLTTRGRPRKKRVRTVTGCLLCRQRRVKCDERRPRCSNCARHPHRVCEYPFDTEGQETDDALVVRSHTPTVGDEPYISVAQIEMLLSHAAAALMEAQRIDADLLQPCSRTALADSLIAKIRRWTDGNVPVPGVWQC</sequence>
<dbReference type="CDD" id="cd00067">
    <property type="entry name" value="GAL4"/>
    <property type="match status" value="1"/>
</dbReference>
<dbReference type="PANTHER" id="PTHR31069">
    <property type="entry name" value="OLEATE-ACTIVATED TRANSCRIPTION FACTOR 1-RELATED"/>
    <property type="match status" value="1"/>
</dbReference>
<dbReference type="RefSeq" id="XP_018281081.1">
    <property type="nucleotide sequence ID" value="XM_018422380.1"/>
</dbReference>
<evidence type="ECO:0000256" key="3">
    <source>
        <dbReference type="ARBA" id="ARBA00023163"/>
    </source>
</evidence>
<feature type="domain" description="Zn(2)-C6 fungal-type" evidence="5">
    <location>
        <begin position="26"/>
        <end position="57"/>
    </location>
</feature>
<dbReference type="GO" id="GO:0003677">
    <property type="term" value="F:DNA binding"/>
    <property type="evidence" value="ECO:0007669"/>
    <property type="project" value="UniProtKB-KW"/>
</dbReference>
<keyword evidence="7" id="KW-1185">Reference proteome</keyword>
<dbReference type="SMART" id="SM00066">
    <property type="entry name" value="GAL4"/>
    <property type="match status" value="1"/>
</dbReference>
<dbReference type="Gene3D" id="4.10.240.10">
    <property type="entry name" value="Zn(2)-C6 fungal-type DNA-binding domain"/>
    <property type="match status" value="1"/>
</dbReference>
<keyword evidence="4" id="KW-0539">Nucleus</keyword>
<dbReference type="GeneID" id="28982983"/>
<dbReference type="SUPFAM" id="SSF57701">
    <property type="entry name" value="Zn2/Cys6 DNA-binding domain"/>
    <property type="match status" value="1"/>
</dbReference>